<keyword evidence="3" id="KW-1185">Reference proteome</keyword>
<evidence type="ECO:0000313" key="2">
    <source>
        <dbReference type="EMBL" id="QIK77767.1"/>
    </source>
</evidence>
<dbReference type="KEGG" id="spii:G7077_01395"/>
<evidence type="ECO:0000256" key="1">
    <source>
        <dbReference type="SAM" id="MobiDB-lite"/>
    </source>
</evidence>
<dbReference type="Proteomes" id="UP000503222">
    <property type="component" value="Chromosome"/>
</dbReference>
<dbReference type="RefSeq" id="WP_166410162.1">
    <property type="nucleotide sequence ID" value="NZ_CP049869.1"/>
</dbReference>
<proteinExistence type="predicted"/>
<accession>A0A6G7YM10</accession>
<organism evidence="2 3">
    <name type="scientific">Sphingomonas piscis</name>
    <dbReference type="NCBI Taxonomy" id="2714943"/>
    <lineage>
        <taxon>Bacteria</taxon>
        <taxon>Pseudomonadati</taxon>
        <taxon>Pseudomonadota</taxon>
        <taxon>Alphaproteobacteria</taxon>
        <taxon>Sphingomonadales</taxon>
        <taxon>Sphingomonadaceae</taxon>
        <taxon>Sphingomonas</taxon>
    </lineage>
</organism>
<dbReference type="AlphaFoldDB" id="A0A6G7YM10"/>
<sequence length="46" mass="5152">MTQKTNEQAEENPAAERTGQDQPQETATEQAQADAAKERESERGYQ</sequence>
<feature type="region of interest" description="Disordered" evidence="1">
    <location>
        <begin position="1"/>
        <end position="46"/>
    </location>
</feature>
<reference evidence="2 3" key="1">
    <citation type="submission" date="2020-03" db="EMBL/GenBank/DDBJ databases">
        <title>Sphingomonas sp. nov., isolated from fish.</title>
        <authorList>
            <person name="Hyun D.-W."/>
            <person name="Bae J.-W."/>
        </authorList>
    </citation>
    <scope>NUCLEOTIDE SEQUENCE [LARGE SCALE GENOMIC DNA]</scope>
    <source>
        <strain evidence="2 3">HDW15B</strain>
    </source>
</reference>
<feature type="compositionally biased region" description="Basic and acidic residues" evidence="1">
    <location>
        <begin position="35"/>
        <end position="46"/>
    </location>
</feature>
<feature type="compositionally biased region" description="Low complexity" evidence="1">
    <location>
        <begin position="20"/>
        <end position="34"/>
    </location>
</feature>
<evidence type="ECO:0000313" key="3">
    <source>
        <dbReference type="Proteomes" id="UP000503222"/>
    </source>
</evidence>
<name>A0A6G7YM10_9SPHN</name>
<gene>
    <name evidence="2" type="ORF">G7077_01395</name>
</gene>
<dbReference type="EMBL" id="CP049869">
    <property type="protein sequence ID" value="QIK77767.1"/>
    <property type="molecule type" value="Genomic_DNA"/>
</dbReference>
<protein>
    <submittedName>
        <fullName evidence="2">Uncharacterized protein</fullName>
    </submittedName>
</protein>